<protein>
    <submittedName>
        <fullName evidence="1">Uncharacterized protein</fullName>
    </submittedName>
</protein>
<dbReference type="EMBL" id="GGEC01056492">
    <property type="protein sequence ID" value="MBX36976.1"/>
    <property type="molecule type" value="Transcribed_RNA"/>
</dbReference>
<sequence>MLHALSNNVQLYDITLFQLPNPLKRSIFVYIKQMDLIRVASSSGNKKCDSY</sequence>
<reference evidence="1" key="1">
    <citation type="submission" date="2018-02" db="EMBL/GenBank/DDBJ databases">
        <title>Rhizophora mucronata_Transcriptome.</title>
        <authorList>
            <person name="Meera S.P."/>
            <person name="Sreeshan A."/>
            <person name="Augustine A."/>
        </authorList>
    </citation>
    <scope>NUCLEOTIDE SEQUENCE</scope>
    <source>
        <tissue evidence="1">Leaf</tissue>
    </source>
</reference>
<name>A0A2P2N3H8_RHIMU</name>
<evidence type="ECO:0000313" key="1">
    <source>
        <dbReference type="EMBL" id="MBX36976.1"/>
    </source>
</evidence>
<organism evidence="1">
    <name type="scientific">Rhizophora mucronata</name>
    <name type="common">Asiatic mangrove</name>
    <dbReference type="NCBI Taxonomy" id="61149"/>
    <lineage>
        <taxon>Eukaryota</taxon>
        <taxon>Viridiplantae</taxon>
        <taxon>Streptophyta</taxon>
        <taxon>Embryophyta</taxon>
        <taxon>Tracheophyta</taxon>
        <taxon>Spermatophyta</taxon>
        <taxon>Magnoliopsida</taxon>
        <taxon>eudicotyledons</taxon>
        <taxon>Gunneridae</taxon>
        <taxon>Pentapetalae</taxon>
        <taxon>rosids</taxon>
        <taxon>fabids</taxon>
        <taxon>Malpighiales</taxon>
        <taxon>Rhizophoraceae</taxon>
        <taxon>Rhizophora</taxon>
    </lineage>
</organism>
<accession>A0A2P2N3H8</accession>
<proteinExistence type="predicted"/>
<dbReference type="AlphaFoldDB" id="A0A2P2N3H8"/>